<evidence type="ECO:0000256" key="1">
    <source>
        <dbReference type="ARBA" id="ARBA00009748"/>
    </source>
</evidence>
<dbReference type="PRINTS" id="PR00382">
    <property type="entry name" value="LIPIDTRNSFER"/>
</dbReference>
<accession>A0A8T0J1K4</accession>
<dbReference type="EMBL" id="CM026422">
    <property type="protein sequence ID" value="KAG0588896.1"/>
    <property type="molecule type" value="Genomic_DNA"/>
</dbReference>
<comment type="similarity">
    <text evidence="1">Belongs to the plant LTP family.</text>
</comment>
<comment type="caution">
    <text evidence="9">The sequence shown here is derived from an EMBL/GenBank/DDBJ whole genome shotgun (WGS) entry which is preliminary data.</text>
</comment>
<name>A0A8T0J1K4_CERPU</name>
<feature type="signal peptide" evidence="7">
    <location>
        <begin position="1"/>
        <end position="22"/>
    </location>
</feature>
<evidence type="ECO:0000313" key="10">
    <source>
        <dbReference type="Proteomes" id="UP000822688"/>
    </source>
</evidence>
<keyword evidence="3" id="KW-1015">Disulfide bond</keyword>
<dbReference type="AlphaFoldDB" id="A0A8T0J1K4"/>
<dbReference type="CDD" id="cd00010">
    <property type="entry name" value="AAI_LTSS"/>
    <property type="match status" value="1"/>
</dbReference>
<evidence type="ECO:0000256" key="4">
    <source>
        <dbReference type="ARBA" id="ARBA00023180"/>
    </source>
</evidence>
<sequence length="173" mass="17211">MAWSRMVVVVVVLAMLAMGETAESPPNCDSAASTLLPCYPYVTGPDVKPPSDCCGGLSGLNTNSPTCLCQLITQLNGSAAADPTVNITKAFNLPKDCAITLKTSDCPALANLPLAPPAGVTPTPGSPLTASPGPTAAAGPGVPGNDVSKLLPTSLMIGVALAAGVVVQALIFI</sequence>
<feature type="domain" description="Bifunctional inhibitor/plant lipid transfer protein/seed storage helical" evidence="8">
    <location>
        <begin position="28"/>
        <end position="106"/>
    </location>
</feature>
<dbReference type="InterPro" id="IPR000528">
    <property type="entry name" value="Plant_nsLTP"/>
</dbReference>
<dbReference type="Gene3D" id="1.10.110.10">
    <property type="entry name" value="Plant lipid-transfer and hydrophobic proteins"/>
    <property type="match status" value="1"/>
</dbReference>
<keyword evidence="6" id="KW-0472">Membrane</keyword>
<evidence type="ECO:0000256" key="7">
    <source>
        <dbReference type="SAM" id="SignalP"/>
    </source>
</evidence>
<keyword evidence="6" id="KW-1133">Transmembrane helix</keyword>
<dbReference type="Proteomes" id="UP000822688">
    <property type="component" value="Chromosome 2"/>
</dbReference>
<keyword evidence="4" id="KW-0325">Glycoprotein</keyword>
<evidence type="ECO:0000256" key="6">
    <source>
        <dbReference type="SAM" id="Phobius"/>
    </source>
</evidence>
<evidence type="ECO:0000256" key="2">
    <source>
        <dbReference type="ARBA" id="ARBA00022729"/>
    </source>
</evidence>
<dbReference type="GO" id="GO:0008289">
    <property type="term" value="F:lipid binding"/>
    <property type="evidence" value="ECO:0007669"/>
    <property type="project" value="InterPro"/>
</dbReference>
<dbReference type="InterPro" id="IPR016140">
    <property type="entry name" value="Bifunc_inhib/LTP/seed_store"/>
</dbReference>
<keyword evidence="10" id="KW-1185">Reference proteome</keyword>
<evidence type="ECO:0000256" key="3">
    <source>
        <dbReference type="ARBA" id="ARBA00023157"/>
    </source>
</evidence>
<gene>
    <name evidence="9" type="ORF">KC19_2G276500</name>
</gene>
<keyword evidence="6" id="KW-0812">Transmembrane</keyword>
<feature type="chain" id="PRO_5035742252" description="Bifunctional inhibitor/plant lipid transfer protein/seed storage helical domain-containing protein" evidence="7">
    <location>
        <begin position="23"/>
        <end position="173"/>
    </location>
</feature>
<dbReference type="SUPFAM" id="SSF47699">
    <property type="entry name" value="Bifunctional inhibitor/lipid-transfer protein/seed storage 2S albumin"/>
    <property type="match status" value="1"/>
</dbReference>
<feature type="compositionally biased region" description="Low complexity" evidence="5">
    <location>
        <begin position="130"/>
        <end position="141"/>
    </location>
</feature>
<evidence type="ECO:0000256" key="5">
    <source>
        <dbReference type="SAM" id="MobiDB-lite"/>
    </source>
</evidence>
<dbReference type="GO" id="GO:0006869">
    <property type="term" value="P:lipid transport"/>
    <property type="evidence" value="ECO:0007669"/>
    <property type="project" value="InterPro"/>
</dbReference>
<feature type="region of interest" description="Disordered" evidence="5">
    <location>
        <begin position="120"/>
        <end position="141"/>
    </location>
</feature>
<dbReference type="InterPro" id="IPR036312">
    <property type="entry name" value="Bifun_inhib/LTP/seed_sf"/>
</dbReference>
<proteinExistence type="inferred from homology"/>
<reference evidence="9" key="1">
    <citation type="submission" date="2020-06" db="EMBL/GenBank/DDBJ databases">
        <title>WGS assembly of Ceratodon purpureus strain R40.</title>
        <authorList>
            <person name="Carey S.B."/>
            <person name="Jenkins J."/>
            <person name="Shu S."/>
            <person name="Lovell J.T."/>
            <person name="Sreedasyam A."/>
            <person name="Maumus F."/>
            <person name="Tiley G.P."/>
            <person name="Fernandez-Pozo N."/>
            <person name="Barry K."/>
            <person name="Chen C."/>
            <person name="Wang M."/>
            <person name="Lipzen A."/>
            <person name="Daum C."/>
            <person name="Saski C.A."/>
            <person name="Payton A.C."/>
            <person name="Mcbreen J.C."/>
            <person name="Conrad R.E."/>
            <person name="Kollar L.M."/>
            <person name="Olsson S."/>
            <person name="Huttunen S."/>
            <person name="Landis J.B."/>
            <person name="Wickett N.J."/>
            <person name="Johnson M.G."/>
            <person name="Rensing S.A."/>
            <person name="Grimwood J."/>
            <person name="Schmutz J."/>
            <person name="Mcdaniel S.F."/>
        </authorList>
    </citation>
    <scope>NUCLEOTIDE SEQUENCE</scope>
    <source>
        <strain evidence="9">R40</strain>
    </source>
</reference>
<dbReference type="Pfam" id="PF14368">
    <property type="entry name" value="LTP_2"/>
    <property type="match status" value="1"/>
</dbReference>
<evidence type="ECO:0000259" key="8">
    <source>
        <dbReference type="SMART" id="SM00499"/>
    </source>
</evidence>
<evidence type="ECO:0000313" key="9">
    <source>
        <dbReference type="EMBL" id="KAG0588896.1"/>
    </source>
</evidence>
<dbReference type="PANTHER" id="PTHR33044">
    <property type="entry name" value="BIFUNCTIONAL INHIBITOR/LIPID-TRANSFER PROTEIN/SEED STORAGE 2S ALBUMIN SUPERFAMILY PROTEIN-RELATED"/>
    <property type="match status" value="1"/>
</dbReference>
<organism evidence="9 10">
    <name type="scientific">Ceratodon purpureus</name>
    <name type="common">Fire moss</name>
    <name type="synonym">Dicranum purpureum</name>
    <dbReference type="NCBI Taxonomy" id="3225"/>
    <lineage>
        <taxon>Eukaryota</taxon>
        <taxon>Viridiplantae</taxon>
        <taxon>Streptophyta</taxon>
        <taxon>Embryophyta</taxon>
        <taxon>Bryophyta</taxon>
        <taxon>Bryophytina</taxon>
        <taxon>Bryopsida</taxon>
        <taxon>Dicranidae</taxon>
        <taxon>Pseudoditrichales</taxon>
        <taxon>Ditrichaceae</taxon>
        <taxon>Ceratodon</taxon>
    </lineage>
</organism>
<keyword evidence="2 7" id="KW-0732">Signal</keyword>
<feature type="transmembrane region" description="Helical" evidence="6">
    <location>
        <begin position="150"/>
        <end position="172"/>
    </location>
</feature>
<dbReference type="SMART" id="SM00499">
    <property type="entry name" value="AAI"/>
    <property type="match status" value="1"/>
</dbReference>
<protein>
    <recommendedName>
        <fullName evidence="8">Bifunctional inhibitor/plant lipid transfer protein/seed storage helical domain-containing protein</fullName>
    </recommendedName>
</protein>
<dbReference type="InterPro" id="IPR043325">
    <property type="entry name" value="LTSS"/>
</dbReference>